<dbReference type="EMBL" id="BLPG01000001">
    <property type="protein sequence ID" value="GFJ92849.1"/>
    <property type="molecule type" value="Genomic_DNA"/>
</dbReference>
<reference evidence="2 3" key="2">
    <citation type="submission" date="2020-03" db="EMBL/GenBank/DDBJ databases">
        <authorList>
            <person name="Ichikawa N."/>
            <person name="Kimura A."/>
            <person name="Kitahashi Y."/>
            <person name="Uohara A."/>
        </authorList>
    </citation>
    <scope>NUCLEOTIDE SEQUENCE [LARGE SCALE GENOMIC DNA]</scope>
    <source>
        <strain evidence="2 3">NBRC 108638</strain>
    </source>
</reference>
<evidence type="ECO:0000313" key="2">
    <source>
        <dbReference type="EMBL" id="GFJ92849.1"/>
    </source>
</evidence>
<keyword evidence="3" id="KW-1185">Reference proteome</keyword>
<name>A0A6V8LE47_9ACTN</name>
<accession>A0A6V8LE47</accession>
<dbReference type="AlphaFoldDB" id="A0A6V8LE47"/>
<sequence length="60" mass="5899">MRVAGGDTESERVRGHTAVVSGGGRMAGAEDDGGGADTAQGEKGSAIDGGHLTSEGTFHK</sequence>
<evidence type="ECO:0000256" key="1">
    <source>
        <dbReference type="SAM" id="MobiDB-lite"/>
    </source>
</evidence>
<comment type="caution">
    <text evidence="2">The sequence shown here is derived from an EMBL/GenBank/DDBJ whole genome shotgun (WGS) entry which is preliminary data.</text>
</comment>
<organism evidence="2 3">
    <name type="scientific">Phytohabitans rumicis</name>
    <dbReference type="NCBI Taxonomy" id="1076125"/>
    <lineage>
        <taxon>Bacteria</taxon>
        <taxon>Bacillati</taxon>
        <taxon>Actinomycetota</taxon>
        <taxon>Actinomycetes</taxon>
        <taxon>Micromonosporales</taxon>
        <taxon>Micromonosporaceae</taxon>
    </lineage>
</organism>
<dbReference type="Proteomes" id="UP000482960">
    <property type="component" value="Unassembled WGS sequence"/>
</dbReference>
<protein>
    <submittedName>
        <fullName evidence="2">Uncharacterized protein</fullName>
    </submittedName>
</protein>
<proteinExistence type="predicted"/>
<gene>
    <name evidence="2" type="ORF">Prum_064910</name>
</gene>
<evidence type="ECO:0000313" key="3">
    <source>
        <dbReference type="Proteomes" id="UP000482960"/>
    </source>
</evidence>
<reference evidence="2 3" key="1">
    <citation type="submission" date="2020-03" db="EMBL/GenBank/DDBJ databases">
        <title>Whole genome shotgun sequence of Phytohabitans rumicis NBRC 108638.</title>
        <authorList>
            <person name="Komaki H."/>
            <person name="Tamura T."/>
        </authorList>
    </citation>
    <scope>NUCLEOTIDE SEQUENCE [LARGE SCALE GENOMIC DNA]</scope>
    <source>
        <strain evidence="2 3">NBRC 108638</strain>
    </source>
</reference>
<feature type="region of interest" description="Disordered" evidence="1">
    <location>
        <begin position="1"/>
        <end position="60"/>
    </location>
</feature>